<feature type="transmembrane region" description="Helical" evidence="2">
    <location>
        <begin position="452"/>
        <end position="475"/>
    </location>
</feature>
<evidence type="ECO:0000313" key="4">
    <source>
        <dbReference type="Proteomes" id="UP000245956"/>
    </source>
</evidence>
<dbReference type="Proteomes" id="UP000245956">
    <property type="component" value="Unassembled WGS sequence"/>
</dbReference>
<feature type="region of interest" description="Disordered" evidence="1">
    <location>
        <begin position="271"/>
        <end position="359"/>
    </location>
</feature>
<protein>
    <submittedName>
        <fullName evidence="3">Uncharacterized protein</fullName>
    </submittedName>
</protein>
<feature type="region of interest" description="Disordered" evidence="1">
    <location>
        <begin position="180"/>
        <end position="215"/>
    </location>
</feature>
<name>A0A2U3EIT9_PURLI</name>
<evidence type="ECO:0000313" key="3">
    <source>
        <dbReference type="EMBL" id="PWI74421.1"/>
    </source>
</evidence>
<keyword evidence="2" id="KW-0472">Membrane</keyword>
<feature type="compositionally biased region" description="Polar residues" evidence="1">
    <location>
        <begin position="197"/>
        <end position="206"/>
    </location>
</feature>
<feature type="compositionally biased region" description="Polar residues" evidence="1">
    <location>
        <begin position="299"/>
        <end position="311"/>
    </location>
</feature>
<organism evidence="3 4">
    <name type="scientific">Purpureocillium lilacinum</name>
    <name type="common">Paecilomyces lilacinus</name>
    <dbReference type="NCBI Taxonomy" id="33203"/>
    <lineage>
        <taxon>Eukaryota</taxon>
        <taxon>Fungi</taxon>
        <taxon>Dikarya</taxon>
        <taxon>Ascomycota</taxon>
        <taxon>Pezizomycotina</taxon>
        <taxon>Sordariomycetes</taxon>
        <taxon>Hypocreomycetidae</taxon>
        <taxon>Hypocreales</taxon>
        <taxon>Ophiocordycipitaceae</taxon>
        <taxon>Purpureocillium</taxon>
    </lineage>
</organism>
<comment type="caution">
    <text evidence="3">The sequence shown here is derived from an EMBL/GenBank/DDBJ whole genome shotgun (WGS) entry which is preliminary data.</text>
</comment>
<proteinExistence type="predicted"/>
<dbReference type="AlphaFoldDB" id="A0A2U3EIT9"/>
<keyword evidence="2" id="KW-0812">Transmembrane</keyword>
<accession>A0A2U3EIT9</accession>
<gene>
    <name evidence="3" type="ORF">PCL_07735</name>
</gene>
<evidence type="ECO:0000256" key="2">
    <source>
        <dbReference type="SAM" id="Phobius"/>
    </source>
</evidence>
<evidence type="ECO:0000256" key="1">
    <source>
        <dbReference type="SAM" id="MobiDB-lite"/>
    </source>
</evidence>
<keyword evidence="2" id="KW-1133">Transmembrane helix</keyword>
<sequence length="554" mass="60157">MTLNGSACVSRTEVSLDVSGATLSSSLCHVVADFVQGEAQVARMEATRGTRSWPSIQMDGGCTSYEVKATMPNIREIQRTEYTGFCGWAGPAKWRWRWMVPQGRAATAGRRACFSTYLCPRVGEAGQSVACDRSHVHMPGNCNANAPALMRNPRQQGRIKAEPRAATQPLLPPEGAIFARRSPGTTLEGSPPPSIRSPKSLQQWHQQPCEAGRSPQPLEFTHAQCELLALHFLSDLQDVGVCGLDQLTPSTLTAHANGFSSYCSTRKRRLQEGEHTGGGLHQERTGGATTAAGPAPIDQPSTSPLDNTTIHGLSVGPGGFSRPASHRRQSSRSRHKKRRSRSRSRSSSRHRGATSIAGSLFGGLGDSHYNKHNASRGSFFGLGDSHYSKHNASRGSFFGLGNSSRSSFFGLGGRSSYYKRSPRQGFMQRAYKRLKRLIRDLIHYAKRHPWKVFFLVIMPLVTGGALTALLARFGLRMPPSLERMLGVASRAASGDGFGLVSDAVRMAGDFGSGGARVERGRDGGLQWERRSVYGPGRRDDGWGDSIKGVAKMFM</sequence>
<dbReference type="EMBL" id="LCWV01000003">
    <property type="protein sequence ID" value="PWI74421.1"/>
    <property type="molecule type" value="Genomic_DNA"/>
</dbReference>
<reference evidence="3 4" key="1">
    <citation type="journal article" date="2016" name="Front. Microbiol.">
        <title>Genome and transcriptome sequences reveal the specific parasitism of the nematophagous Purpureocillium lilacinum 36-1.</title>
        <authorList>
            <person name="Xie J."/>
            <person name="Li S."/>
            <person name="Mo C."/>
            <person name="Xiao X."/>
            <person name="Peng D."/>
            <person name="Wang G."/>
            <person name="Xiao Y."/>
        </authorList>
    </citation>
    <scope>NUCLEOTIDE SEQUENCE [LARGE SCALE GENOMIC DNA]</scope>
    <source>
        <strain evidence="3 4">36-1</strain>
    </source>
</reference>
<feature type="compositionally biased region" description="Basic residues" evidence="1">
    <location>
        <begin position="324"/>
        <end position="352"/>
    </location>
</feature>